<proteinExistence type="predicted"/>
<sequence>MRLYHVCIFLVLMLINIYAKPVLHVSVYEKLNISVSDLKCPYLQTTKLFEPQPPFLSSCTDFSVAKSLTVVNENNVNQAVCLLYYNSFKQLCSASNNVSENDLKMFLSNELIDKALSTYQKEWICTSLENNQLFAEDAKPGIDIVYKYIKNGECARLCTDFDENPKPACALTALMVNYTMKLQSNYDSPERAKETVPKTKPNITVHNADHSDIAQGSAAEEKNSIKNPNLVLADKQNVDINNPINKNPSELKTNPQSTEDVQNNADKKIELPGRNVQVSETFENSNLKKTATQRISPELNHDLNSDIRNLLPTTQVVLNTDIPVSNVLDENIIAVKQNQDAHTIPEQEINKEEGIKESSPEVPKKIQTVEDNNENVNNVDVNKNTEVKPEEQKDDLSFSPNLEPPAQANGDKKIEENIPKIEEKGNSKSTTKNDVDVEMPLLENEPDDVVIDKEATERDEQDEYDEPDPKFSEVKTKSTEKGKPSETIEGSPNFPANYQNQNIDDSDSYFFSYFMMVCIMFICAYVAYHNKQKILALVVEGRKGRRPSRTRRPNSANYRKLDSNLEEAVTSSCNKNATHVIY</sequence>
<dbReference type="PANTHER" id="PTHR16502:SF0">
    <property type="entry name" value="KERATINOCYTE-ASSOCIATED TRANSMEMBRANE PROTEIN 2"/>
    <property type="match status" value="1"/>
</dbReference>
<evidence type="ECO:0000313" key="4">
    <source>
        <dbReference type="EMBL" id="KAF2893316.1"/>
    </source>
</evidence>
<accession>A0A8K0CXC0</accession>
<reference evidence="4" key="1">
    <citation type="submission" date="2019-08" db="EMBL/GenBank/DDBJ databases">
        <title>The genome of the North American firefly Photinus pyralis.</title>
        <authorList>
            <consortium name="Photinus pyralis genome working group"/>
            <person name="Fallon T.R."/>
            <person name="Sander Lower S.E."/>
            <person name="Weng J.-K."/>
        </authorList>
    </citation>
    <scope>NUCLEOTIDE SEQUENCE</scope>
    <source>
        <strain evidence="4">TRF0915ILg1</strain>
        <tissue evidence="4">Whole body</tissue>
    </source>
</reference>
<name>A0A8K0CXC0_IGNLU</name>
<feature type="chain" id="PRO_5035471994" description="Trans-Golgi network integral membrane protein 2" evidence="3">
    <location>
        <begin position="20"/>
        <end position="582"/>
    </location>
</feature>
<feature type="signal peptide" evidence="3">
    <location>
        <begin position="1"/>
        <end position="19"/>
    </location>
</feature>
<feature type="compositionally biased region" description="Basic and acidic residues" evidence="1">
    <location>
        <begin position="410"/>
        <end position="435"/>
    </location>
</feature>
<feature type="compositionally biased region" description="Basic and acidic residues" evidence="1">
    <location>
        <begin position="383"/>
        <end position="396"/>
    </location>
</feature>
<evidence type="ECO:0000313" key="5">
    <source>
        <dbReference type="Proteomes" id="UP000801492"/>
    </source>
</evidence>
<evidence type="ECO:0000256" key="3">
    <source>
        <dbReference type="SAM" id="SignalP"/>
    </source>
</evidence>
<keyword evidence="2" id="KW-1133">Transmembrane helix</keyword>
<dbReference type="Pfam" id="PF17818">
    <property type="entry name" value="KCT2"/>
    <property type="match status" value="1"/>
</dbReference>
<keyword evidence="2" id="KW-0812">Transmembrane</keyword>
<dbReference type="Proteomes" id="UP000801492">
    <property type="component" value="Unassembled WGS sequence"/>
</dbReference>
<evidence type="ECO:0008006" key="6">
    <source>
        <dbReference type="Google" id="ProtNLM"/>
    </source>
</evidence>
<evidence type="ECO:0000256" key="1">
    <source>
        <dbReference type="SAM" id="MobiDB-lite"/>
    </source>
</evidence>
<feature type="compositionally biased region" description="Basic and acidic residues" evidence="1">
    <location>
        <begin position="467"/>
        <end position="486"/>
    </location>
</feature>
<protein>
    <recommendedName>
        <fullName evidence="6">Trans-Golgi network integral membrane protein 2</fullName>
    </recommendedName>
</protein>
<dbReference type="EMBL" id="VTPC01008088">
    <property type="protein sequence ID" value="KAF2893316.1"/>
    <property type="molecule type" value="Genomic_DNA"/>
</dbReference>
<feature type="transmembrane region" description="Helical" evidence="2">
    <location>
        <begin position="509"/>
        <end position="528"/>
    </location>
</feature>
<dbReference type="PANTHER" id="PTHR16502">
    <property type="entry name" value="KERATINOCYTE-ASSOCIATED TRANSMEMBRANE PROTEIN 2"/>
    <property type="match status" value="1"/>
</dbReference>
<feature type="compositionally biased region" description="Basic and acidic residues" evidence="1">
    <location>
        <begin position="343"/>
        <end position="368"/>
    </location>
</feature>
<gene>
    <name evidence="4" type="ORF">ILUMI_12872</name>
</gene>
<dbReference type="OrthoDB" id="5846619at2759"/>
<keyword evidence="3" id="KW-0732">Signal</keyword>
<keyword evidence="2" id="KW-0472">Membrane</keyword>
<organism evidence="4 5">
    <name type="scientific">Ignelater luminosus</name>
    <name type="common">Cucubano</name>
    <name type="synonym">Pyrophorus luminosus</name>
    <dbReference type="NCBI Taxonomy" id="2038154"/>
    <lineage>
        <taxon>Eukaryota</taxon>
        <taxon>Metazoa</taxon>
        <taxon>Ecdysozoa</taxon>
        <taxon>Arthropoda</taxon>
        <taxon>Hexapoda</taxon>
        <taxon>Insecta</taxon>
        <taxon>Pterygota</taxon>
        <taxon>Neoptera</taxon>
        <taxon>Endopterygota</taxon>
        <taxon>Coleoptera</taxon>
        <taxon>Polyphaga</taxon>
        <taxon>Elateriformia</taxon>
        <taxon>Elateroidea</taxon>
        <taxon>Elateridae</taxon>
        <taxon>Agrypninae</taxon>
        <taxon>Pyrophorini</taxon>
        <taxon>Ignelater</taxon>
    </lineage>
</organism>
<keyword evidence="5" id="KW-1185">Reference proteome</keyword>
<dbReference type="AlphaFoldDB" id="A0A8K0CXC0"/>
<comment type="caution">
    <text evidence="4">The sequence shown here is derived from an EMBL/GenBank/DDBJ whole genome shotgun (WGS) entry which is preliminary data.</text>
</comment>
<feature type="region of interest" description="Disordered" evidence="1">
    <location>
        <begin position="343"/>
        <end position="495"/>
    </location>
</feature>
<evidence type="ECO:0000256" key="2">
    <source>
        <dbReference type="SAM" id="Phobius"/>
    </source>
</evidence>
<dbReference type="InterPro" id="IPR037645">
    <property type="entry name" value="KCT2"/>
</dbReference>